<evidence type="ECO:0000313" key="5">
    <source>
        <dbReference type="Proteomes" id="UP000807309"/>
    </source>
</evidence>
<comment type="similarity">
    <text evidence="1">Belongs to the short-chain dehydrogenases/reductases (SDR) family.</text>
</comment>
<dbReference type="PANTHER" id="PTHR43669:SF3">
    <property type="entry name" value="ALCOHOL DEHYDROGENASE, PUTATIVE (AFU_ORTHOLOGUE AFUA_3G03445)-RELATED"/>
    <property type="match status" value="1"/>
</dbReference>
<keyword evidence="2 4" id="KW-0560">Oxidoreductase</keyword>
<dbReference type="Gene3D" id="3.40.50.720">
    <property type="entry name" value="NAD(P)-binding Rossmann-like Domain"/>
    <property type="match status" value="1"/>
</dbReference>
<dbReference type="Pfam" id="PF13561">
    <property type="entry name" value="adh_short_C2"/>
    <property type="match status" value="1"/>
</dbReference>
<evidence type="ECO:0000256" key="1">
    <source>
        <dbReference type="ARBA" id="ARBA00006484"/>
    </source>
</evidence>
<accession>A0ABS0C635</accession>
<keyword evidence="5" id="KW-1185">Reference proteome</keyword>
<comment type="caution">
    <text evidence="4">The sequence shown here is derived from an EMBL/GenBank/DDBJ whole genome shotgun (WGS) entry which is preliminary data.</text>
</comment>
<sequence length="288" mass="29902">MCRDHTDQARPGLAYSRTVRINSYNQIVREVLVGVGSDRFDGKIALITGGSSGMGLATARRLLTEGAHVVITGRDKSRLEAAAEELGDAGRVLAVSGDAADLGDLDALVAAVTQRHGRLDVVFANAGIAAFQPTETITEAEFDRVVDTNFKGVFFTIQKTLPLVADHGAIVVNASWALHRGVPGASLYSATKAAVHNLARSLAAELAPRRIRVNSVSPGYIATPSFRANVSAEAQAAISATVAAGRVGTAENVADAVAFLASGEASYVNGQDLLVDGGLITAIPDPMV</sequence>
<dbReference type="InterPro" id="IPR002347">
    <property type="entry name" value="SDR_fam"/>
</dbReference>
<dbReference type="PANTHER" id="PTHR43669">
    <property type="entry name" value="5-KETO-D-GLUCONATE 5-REDUCTASE"/>
    <property type="match status" value="1"/>
</dbReference>
<proteinExistence type="inferred from homology"/>
<protein>
    <submittedName>
        <fullName evidence="4">Glucose 1-dehydrogenase</fullName>
        <ecNumber evidence="4">1.1.1.47</ecNumber>
    </submittedName>
</protein>
<dbReference type="Proteomes" id="UP000807309">
    <property type="component" value="Unassembled WGS sequence"/>
</dbReference>
<dbReference type="NCBIfam" id="NF005559">
    <property type="entry name" value="PRK07231.1"/>
    <property type="match status" value="1"/>
</dbReference>
<dbReference type="InterPro" id="IPR057326">
    <property type="entry name" value="KR_dom"/>
</dbReference>
<evidence type="ECO:0000256" key="2">
    <source>
        <dbReference type="ARBA" id="ARBA00023002"/>
    </source>
</evidence>
<reference evidence="4 5" key="1">
    <citation type="submission" date="2020-10" db="EMBL/GenBank/DDBJ databases">
        <title>Identification of Nocardia species via Next-generation sequencing and recognition of intraspecies genetic diversity.</title>
        <authorList>
            <person name="Li P."/>
            <person name="Li P."/>
            <person name="Lu B."/>
        </authorList>
    </citation>
    <scope>NUCLEOTIDE SEQUENCE [LARGE SCALE GENOMIC DNA]</scope>
    <source>
        <strain evidence="4 5">N-11</strain>
    </source>
</reference>
<evidence type="ECO:0000313" key="4">
    <source>
        <dbReference type="EMBL" id="MBF6225817.1"/>
    </source>
</evidence>
<organism evidence="4 5">
    <name type="scientific">Nocardia abscessus</name>
    <dbReference type="NCBI Taxonomy" id="120957"/>
    <lineage>
        <taxon>Bacteria</taxon>
        <taxon>Bacillati</taxon>
        <taxon>Actinomycetota</taxon>
        <taxon>Actinomycetes</taxon>
        <taxon>Mycobacteriales</taxon>
        <taxon>Nocardiaceae</taxon>
        <taxon>Nocardia</taxon>
    </lineage>
</organism>
<dbReference type="EC" id="1.1.1.47" evidence="4"/>
<evidence type="ECO:0000259" key="3">
    <source>
        <dbReference type="SMART" id="SM00822"/>
    </source>
</evidence>
<dbReference type="PRINTS" id="PR00081">
    <property type="entry name" value="GDHRDH"/>
</dbReference>
<dbReference type="SMART" id="SM00822">
    <property type="entry name" value="PKS_KR"/>
    <property type="match status" value="1"/>
</dbReference>
<dbReference type="InterPro" id="IPR020904">
    <property type="entry name" value="Sc_DH/Rdtase_CS"/>
</dbReference>
<gene>
    <name evidence="4" type="ORF">IU470_11970</name>
</gene>
<dbReference type="PRINTS" id="PR00080">
    <property type="entry name" value="SDRFAMILY"/>
</dbReference>
<name>A0ABS0C635_9NOCA</name>
<dbReference type="PROSITE" id="PS00061">
    <property type="entry name" value="ADH_SHORT"/>
    <property type="match status" value="1"/>
</dbReference>
<dbReference type="EMBL" id="JADLRE010000008">
    <property type="protein sequence ID" value="MBF6225817.1"/>
    <property type="molecule type" value="Genomic_DNA"/>
</dbReference>
<feature type="domain" description="Ketoreductase" evidence="3">
    <location>
        <begin position="43"/>
        <end position="224"/>
    </location>
</feature>
<dbReference type="CDD" id="cd05233">
    <property type="entry name" value="SDR_c"/>
    <property type="match status" value="1"/>
</dbReference>
<dbReference type="GO" id="GO:0047936">
    <property type="term" value="F:glucose 1-dehydrogenase [NAD(P)+] activity"/>
    <property type="evidence" value="ECO:0007669"/>
    <property type="project" value="UniProtKB-EC"/>
</dbReference>
<dbReference type="InterPro" id="IPR036291">
    <property type="entry name" value="NAD(P)-bd_dom_sf"/>
</dbReference>
<dbReference type="SUPFAM" id="SSF51735">
    <property type="entry name" value="NAD(P)-binding Rossmann-fold domains"/>
    <property type="match status" value="1"/>
</dbReference>